<dbReference type="InterPro" id="IPR001199">
    <property type="entry name" value="Cyt_B5-like_heme/steroid-bd"/>
</dbReference>
<comment type="similarity">
    <text evidence="16">In the N-terminal section; belongs to the cytochrome b5 family.</text>
</comment>
<evidence type="ECO:0000256" key="6">
    <source>
        <dbReference type="ARBA" id="ARBA00022617"/>
    </source>
</evidence>
<evidence type="ECO:0000256" key="20">
    <source>
        <dbReference type="ARBA" id="ARBA00078774"/>
    </source>
</evidence>
<gene>
    <name evidence="25" type="ORF">M501DRAFT_1010531</name>
</gene>
<dbReference type="Pfam" id="PF01070">
    <property type="entry name" value="FMN_dh"/>
    <property type="match status" value="1"/>
</dbReference>
<dbReference type="InterPro" id="IPR037458">
    <property type="entry name" value="L-MDH/L-LDH_FMN-bd"/>
</dbReference>
<comment type="subunit">
    <text evidence="4">Homotetramer.</text>
</comment>
<keyword evidence="12 22" id="KW-0408">Iron</keyword>
<dbReference type="GO" id="GO:0004460">
    <property type="term" value="F:L-lactate dehydrogenase (cytochrome) activity"/>
    <property type="evidence" value="ECO:0007669"/>
    <property type="project" value="UniProtKB-EC"/>
</dbReference>
<evidence type="ECO:0000256" key="2">
    <source>
        <dbReference type="ARBA" id="ARBA00001970"/>
    </source>
</evidence>
<evidence type="ECO:0000256" key="22">
    <source>
        <dbReference type="RuleBase" id="RU362121"/>
    </source>
</evidence>
<proteinExistence type="inferred from homology"/>
<dbReference type="GO" id="GO:0046872">
    <property type="term" value="F:metal ion binding"/>
    <property type="evidence" value="ECO:0007669"/>
    <property type="project" value="UniProtKB-UniRule"/>
</dbReference>
<evidence type="ECO:0000256" key="18">
    <source>
        <dbReference type="ARBA" id="ARBA00068515"/>
    </source>
</evidence>
<keyword evidence="8" id="KW-0288">FMN</keyword>
<dbReference type="SUPFAM" id="SSF51395">
    <property type="entry name" value="FMN-linked oxidoreductases"/>
    <property type="match status" value="1"/>
</dbReference>
<keyword evidence="9 22" id="KW-0479">Metal-binding</keyword>
<evidence type="ECO:0000256" key="1">
    <source>
        <dbReference type="ARBA" id="ARBA00001917"/>
    </source>
</evidence>
<evidence type="ECO:0000256" key="16">
    <source>
        <dbReference type="ARBA" id="ARBA00061589"/>
    </source>
</evidence>
<evidence type="ECO:0000256" key="3">
    <source>
        <dbReference type="ARBA" id="ARBA00004569"/>
    </source>
</evidence>
<evidence type="ECO:0000256" key="13">
    <source>
        <dbReference type="ARBA" id="ARBA00023128"/>
    </source>
</evidence>
<evidence type="ECO:0000256" key="7">
    <source>
        <dbReference type="ARBA" id="ARBA00022630"/>
    </source>
</evidence>
<comment type="catalytic activity">
    <reaction evidence="14">
        <text>(S)-lactate + 2 Fe(III)-[cytochrome c] = 2 Fe(II)-[cytochrome c] + pyruvate + 2 H(+)</text>
        <dbReference type="Rhea" id="RHEA:19909"/>
        <dbReference type="Rhea" id="RHEA-COMP:10350"/>
        <dbReference type="Rhea" id="RHEA-COMP:14399"/>
        <dbReference type="ChEBI" id="CHEBI:15361"/>
        <dbReference type="ChEBI" id="CHEBI:15378"/>
        <dbReference type="ChEBI" id="CHEBI:16651"/>
        <dbReference type="ChEBI" id="CHEBI:29033"/>
        <dbReference type="ChEBI" id="CHEBI:29034"/>
        <dbReference type="EC" id="1.1.2.3"/>
    </reaction>
    <physiologicalReaction direction="left-to-right" evidence="14">
        <dbReference type="Rhea" id="RHEA:19910"/>
    </physiologicalReaction>
</comment>
<evidence type="ECO:0000259" key="23">
    <source>
        <dbReference type="PROSITE" id="PS50255"/>
    </source>
</evidence>
<dbReference type="PANTHER" id="PTHR10578">
    <property type="entry name" value="S -2-HYDROXY-ACID OXIDASE-RELATED"/>
    <property type="match status" value="1"/>
</dbReference>
<keyword evidence="26" id="KW-1185">Reference proteome</keyword>
<evidence type="ECO:0000256" key="10">
    <source>
        <dbReference type="ARBA" id="ARBA00022946"/>
    </source>
</evidence>
<dbReference type="InterPro" id="IPR037396">
    <property type="entry name" value="FMN_HAD"/>
</dbReference>
<organism evidence="25 26">
    <name type="scientific">Patellaria atrata CBS 101060</name>
    <dbReference type="NCBI Taxonomy" id="1346257"/>
    <lineage>
        <taxon>Eukaryota</taxon>
        <taxon>Fungi</taxon>
        <taxon>Dikarya</taxon>
        <taxon>Ascomycota</taxon>
        <taxon>Pezizomycotina</taxon>
        <taxon>Dothideomycetes</taxon>
        <taxon>Dothideomycetes incertae sedis</taxon>
        <taxon>Patellariales</taxon>
        <taxon>Patellariaceae</taxon>
        <taxon>Patellaria</taxon>
    </lineage>
</organism>
<dbReference type="PROSITE" id="PS50255">
    <property type="entry name" value="CYTOCHROME_B5_2"/>
    <property type="match status" value="1"/>
</dbReference>
<comment type="caution">
    <text evidence="25">The sequence shown here is derived from an EMBL/GenBank/DDBJ whole genome shotgun (WGS) entry which is preliminary data.</text>
</comment>
<evidence type="ECO:0000313" key="25">
    <source>
        <dbReference type="EMBL" id="KAF2840429.1"/>
    </source>
</evidence>
<dbReference type="FunFam" id="3.10.120.10:FF:000009">
    <property type="entry name" value="Cytochrome b2, mitochondrial, putative"/>
    <property type="match status" value="1"/>
</dbReference>
<dbReference type="Gene3D" id="3.20.20.70">
    <property type="entry name" value="Aldolase class I"/>
    <property type="match status" value="1"/>
</dbReference>
<keyword evidence="13" id="KW-0496">Mitochondrion</keyword>
<evidence type="ECO:0000256" key="15">
    <source>
        <dbReference type="ARBA" id="ARBA00061137"/>
    </source>
</evidence>
<dbReference type="InterPro" id="IPR000262">
    <property type="entry name" value="FMN-dep_DH"/>
</dbReference>
<keyword evidence="6 22" id="KW-0349">Heme</keyword>
<evidence type="ECO:0000256" key="5">
    <source>
        <dbReference type="ARBA" id="ARBA00022448"/>
    </source>
</evidence>
<feature type="domain" description="Cytochrome b5 heme-binding" evidence="23">
    <location>
        <begin position="2"/>
        <end position="79"/>
    </location>
</feature>
<dbReference type="OrthoDB" id="1925334at2759"/>
<dbReference type="SMART" id="SM01117">
    <property type="entry name" value="Cyt-b5"/>
    <property type="match status" value="1"/>
</dbReference>
<dbReference type="InterPro" id="IPR036400">
    <property type="entry name" value="Cyt_B5-like_heme/steroid_sf"/>
</dbReference>
<dbReference type="CDD" id="cd02922">
    <property type="entry name" value="FCB2_FMN"/>
    <property type="match status" value="1"/>
</dbReference>
<dbReference type="EMBL" id="MU006093">
    <property type="protein sequence ID" value="KAF2840429.1"/>
    <property type="molecule type" value="Genomic_DNA"/>
</dbReference>
<dbReference type="GO" id="GO:0020037">
    <property type="term" value="F:heme binding"/>
    <property type="evidence" value="ECO:0007669"/>
    <property type="project" value="UniProtKB-UniRule"/>
</dbReference>
<keyword evidence="5" id="KW-0813">Transport</keyword>
<keyword evidence="7" id="KW-0285">Flavoprotein</keyword>
<dbReference type="SUPFAM" id="SSF55856">
    <property type="entry name" value="Cytochrome b5-like heme/steroid binding domain"/>
    <property type="match status" value="1"/>
</dbReference>
<comment type="similarity">
    <text evidence="22">Belongs to the cytochrome b5 family.</text>
</comment>
<evidence type="ECO:0000256" key="12">
    <source>
        <dbReference type="ARBA" id="ARBA00023004"/>
    </source>
</evidence>
<dbReference type="GO" id="GO:0005758">
    <property type="term" value="C:mitochondrial intermembrane space"/>
    <property type="evidence" value="ECO:0007669"/>
    <property type="project" value="UniProtKB-SubCell"/>
</dbReference>
<reference evidence="25" key="1">
    <citation type="journal article" date="2020" name="Stud. Mycol.">
        <title>101 Dothideomycetes genomes: a test case for predicting lifestyles and emergence of pathogens.</title>
        <authorList>
            <person name="Haridas S."/>
            <person name="Albert R."/>
            <person name="Binder M."/>
            <person name="Bloem J."/>
            <person name="Labutti K."/>
            <person name="Salamov A."/>
            <person name="Andreopoulos B."/>
            <person name="Baker S."/>
            <person name="Barry K."/>
            <person name="Bills G."/>
            <person name="Bluhm B."/>
            <person name="Cannon C."/>
            <person name="Castanera R."/>
            <person name="Culley D."/>
            <person name="Daum C."/>
            <person name="Ezra D."/>
            <person name="Gonzalez J."/>
            <person name="Henrissat B."/>
            <person name="Kuo A."/>
            <person name="Liang C."/>
            <person name="Lipzen A."/>
            <person name="Lutzoni F."/>
            <person name="Magnuson J."/>
            <person name="Mondo S."/>
            <person name="Nolan M."/>
            <person name="Ohm R."/>
            <person name="Pangilinan J."/>
            <person name="Park H.-J."/>
            <person name="Ramirez L."/>
            <person name="Alfaro M."/>
            <person name="Sun H."/>
            <person name="Tritt A."/>
            <person name="Yoshinaga Y."/>
            <person name="Zwiers L.-H."/>
            <person name="Turgeon B."/>
            <person name="Goodwin S."/>
            <person name="Spatafora J."/>
            <person name="Crous P."/>
            <person name="Grigoriev I."/>
        </authorList>
    </citation>
    <scope>NUCLEOTIDE SEQUENCE</scope>
    <source>
        <strain evidence="25">CBS 101060</strain>
    </source>
</reference>
<dbReference type="FunFam" id="3.20.20.70:FF:000062">
    <property type="entry name" value="Cytochrome b2, mitochondrial, putative"/>
    <property type="match status" value="1"/>
</dbReference>
<evidence type="ECO:0000256" key="9">
    <source>
        <dbReference type="ARBA" id="ARBA00022723"/>
    </source>
</evidence>
<comment type="cofactor">
    <cofactor evidence="2">
        <name>heme b</name>
        <dbReference type="ChEBI" id="CHEBI:60344"/>
    </cofactor>
</comment>
<comment type="subcellular location">
    <subcellularLocation>
        <location evidence="3">Mitochondrion intermembrane space</location>
    </subcellularLocation>
</comment>
<keyword evidence="10" id="KW-0809">Transit peptide</keyword>
<evidence type="ECO:0000256" key="19">
    <source>
        <dbReference type="ARBA" id="ARBA00075949"/>
    </source>
</evidence>
<evidence type="ECO:0000256" key="8">
    <source>
        <dbReference type="ARBA" id="ARBA00022643"/>
    </source>
</evidence>
<evidence type="ECO:0000256" key="17">
    <source>
        <dbReference type="ARBA" id="ARBA00066458"/>
    </source>
</evidence>
<dbReference type="PROSITE" id="PS00191">
    <property type="entry name" value="CYTOCHROME_B5_1"/>
    <property type="match status" value="1"/>
</dbReference>
<name>A0A9P4SDF7_9PEZI</name>
<dbReference type="PANTHER" id="PTHR10578:SF82">
    <property type="entry name" value="CYTOCHROME B2, PUTATIVE (AFU_ORTHOLOGUE AFUA_1G07200)-RELATED"/>
    <property type="match status" value="1"/>
</dbReference>
<dbReference type="Proteomes" id="UP000799429">
    <property type="component" value="Unassembled WGS sequence"/>
</dbReference>
<evidence type="ECO:0000259" key="24">
    <source>
        <dbReference type="PROSITE" id="PS51349"/>
    </source>
</evidence>
<dbReference type="Gene3D" id="3.10.120.10">
    <property type="entry name" value="Cytochrome b5-like heme/steroid binding domain"/>
    <property type="match status" value="1"/>
</dbReference>
<evidence type="ECO:0000256" key="11">
    <source>
        <dbReference type="ARBA" id="ARBA00023002"/>
    </source>
</evidence>
<dbReference type="Pfam" id="PF00173">
    <property type="entry name" value="Cyt-b5"/>
    <property type="match status" value="1"/>
</dbReference>
<comment type="similarity">
    <text evidence="15">In the C-terminal section; belongs to the FMN-dependent alpha-hydroxy acid dehydrogenase family.</text>
</comment>
<evidence type="ECO:0000256" key="4">
    <source>
        <dbReference type="ARBA" id="ARBA00011881"/>
    </source>
</evidence>
<dbReference type="InterPro" id="IPR013785">
    <property type="entry name" value="Aldolase_TIM"/>
</dbReference>
<accession>A0A9P4SDF7</accession>
<dbReference type="InterPro" id="IPR018506">
    <property type="entry name" value="Cyt_B5_heme-BS"/>
</dbReference>
<keyword evidence="11" id="KW-0560">Oxidoreductase</keyword>
<dbReference type="AlphaFoldDB" id="A0A9P4SDF7"/>
<evidence type="ECO:0000256" key="21">
    <source>
        <dbReference type="ARBA" id="ARBA00078938"/>
    </source>
</evidence>
<feature type="domain" description="FMN hydroxy acid dehydrogenase" evidence="24">
    <location>
        <begin position="101"/>
        <end position="475"/>
    </location>
</feature>
<sequence length="498" mass="54181">MSKVYDYTEVAKHNTPESCWVILYDAVYDVTSFLNEHPGGSKIILQLAGTDATEWYDPVHPPGTLEESLPSSAKLGTIDPSTVPVVEKAPAEATAGEERPVDLQSLLNLDDIEEVATKKISKKAWAYYYSAGDDLISKTLNNTVYRQILLRPQIFVDCTRCDTSTTVLDHKINVPFYVCPAAMARLAHTDGEHGIAQACSTFGAMQLISNNASMTPEQIVADAKQGQIFGWQLYVQNDRAKSEAMLARIATLPMIKFIVLTLDAPVPGKREHDERMNNIGANLPIKSAVQSGSASNTGTNPEAKSLGGIGQTLFAGTACDLTWKTTLPWLAKHTKLPIVLKGLQTHEDAYLASLHTPQIKAVILSNHGGRALDTAPPAVHTLLEIRKYCPEVFDRIEVWVDGGIRRGTDIVKALCLGAKCVGVGRAALFGLGAGGKQGVERVLEILKAETETCIRLLGCEKIDELGPQHINSRAVEREIYDGPDGLDRSFLDKIKAKL</sequence>
<protein>
    <recommendedName>
        <fullName evidence="18">L-lactate dehydrogenase (cytochrome)</fullName>
        <ecNumber evidence="17">1.1.2.3</ecNumber>
    </recommendedName>
    <alternativeName>
        <fullName evidence="20">Cytochrome b2</fullName>
    </alternativeName>
    <alternativeName>
        <fullName evidence="19">Flavocytochrome b2</fullName>
    </alternativeName>
    <alternativeName>
        <fullName evidence="21">L-lactate ferricytochrome c oxidoreductase</fullName>
    </alternativeName>
</protein>
<dbReference type="PRINTS" id="PR00363">
    <property type="entry name" value="CYTOCHROMEB5"/>
</dbReference>
<dbReference type="PROSITE" id="PS51349">
    <property type="entry name" value="FMN_HYDROXY_ACID_DH_2"/>
    <property type="match status" value="1"/>
</dbReference>
<comment type="cofactor">
    <cofactor evidence="1">
        <name>FMN</name>
        <dbReference type="ChEBI" id="CHEBI:58210"/>
    </cofactor>
</comment>
<evidence type="ECO:0000313" key="26">
    <source>
        <dbReference type="Proteomes" id="UP000799429"/>
    </source>
</evidence>
<dbReference type="EC" id="1.1.2.3" evidence="17"/>
<evidence type="ECO:0000256" key="14">
    <source>
        <dbReference type="ARBA" id="ARBA00052399"/>
    </source>
</evidence>